<dbReference type="SUPFAM" id="SSF53850">
    <property type="entry name" value="Periplasmic binding protein-like II"/>
    <property type="match status" value="1"/>
</dbReference>
<protein>
    <submittedName>
        <fullName evidence="3">Transporter substrate-binding domain-containing protein</fullName>
    </submittedName>
</protein>
<dbReference type="EMBL" id="JBDZYD010000004">
    <property type="protein sequence ID" value="MEQ0559779.1"/>
    <property type="molecule type" value="Genomic_DNA"/>
</dbReference>
<keyword evidence="1" id="KW-0732">Signal</keyword>
<organism evidence="3 4">
    <name type="scientific">Amycolatopsis melonis</name>
    <dbReference type="NCBI Taxonomy" id="3156488"/>
    <lineage>
        <taxon>Bacteria</taxon>
        <taxon>Bacillati</taxon>
        <taxon>Actinomycetota</taxon>
        <taxon>Actinomycetes</taxon>
        <taxon>Pseudonocardiales</taxon>
        <taxon>Pseudonocardiaceae</taxon>
        <taxon>Amycolatopsis</taxon>
    </lineage>
</organism>
<dbReference type="Pfam" id="PF00497">
    <property type="entry name" value="SBP_bac_3"/>
    <property type="match status" value="1"/>
</dbReference>
<dbReference type="RefSeq" id="WP_348950108.1">
    <property type="nucleotide sequence ID" value="NZ_JBDZYD010000004.1"/>
</dbReference>
<accession>A0ABV0LCY3</accession>
<reference evidence="3 4" key="1">
    <citation type="submission" date="2024-05" db="EMBL/GenBank/DDBJ databases">
        <authorList>
            <person name="Zhao H."/>
            <person name="Xu Y."/>
            <person name="Lin S."/>
            <person name="Spain J.C."/>
            <person name="Zhou N.-Y."/>
        </authorList>
    </citation>
    <scope>NUCLEOTIDE SEQUENCE [LARGE SCALE GENOMIC DNA]</scope>
    <source>
        <strain evidence="3 4">NEAU-NG30</strain>
    </source>
</reference>
<dbReference type="InterPro" id="IPR001638">
    <property type="entry name" value="Solute-binding_3/MltF_N"/>
</dbReference>
<dbReference type="Gene3D" id="3.40.190.10">
    <property type="entry name" value="Periplasmic binding protein-like II"/>
    <property type="match status" value="2"/>
</dbReference>
<name>A0ABV0LCY3_9PSEU</name>
<dbReference type="Proteomes" id="UP001440984">
    <property type="component" value="Unassembled WGS sequence"/>
</dbReference>
<evidence type="ECO:0000256" key="1">
    <source>
        <dbReference type="ARBA" id="ARBA00022729"/>
    </source>
</evidence>
<keyword evidence="4" id="KW-1185">Reference proteome</keyword>
<gene>
    <name evidence="3" type="ORF">ABJI51_11900</name>
</gene>
<sequence>MGDLSADLAPTGVLRAAVNLGNPVLAHGTPDQPGGITVDLAREVAARLGVPVEFTCFDAARKSFEALTSGAADLSFLAIEPARAAEVAFTPPYVVIEGVYAVPEDSPLNTPADVDRPGVRIGVKQGSAYDLYLTRTLQQATIVRGADGVTAFEEQGLEVAAGIRQPMTAYAEAHPGVRLIGERFMQIRQAVATRPNRRPETLAFLSGLVEELKATGFVAESLRRAGQSATLVAPPSES</sequence>
<proteinExistence type="predicted"/>
<comment type="caution">
    <text evidence="3">The sequence shown here is derived from an EMBL/GenBank/DDBJ whole genome shotgun (WGS) entry which is preliminary data.</text>
</comment>
<feature type="domain" description="Solute-binding protein family 3/N-terminal" evidence="2">
    <location>
        <begin position="13"/>
        <end position="229"/>
    </location>
</feature>
<evidence type="ECO:0000259" key="2">
    <source>
        <dbReference type="SMART" id="SM00062"/>
    </source>
</evidence>
<dbReference type="SMART" id="SM00062">
    <property type="entry name" value="PBPb"/>
    <property type="match status" value="1"/>
</dbReference>
<evidence type="ECO:0000313" key="4">
    <source>
        <dbReference type="Proteomes" id="UP001440984"/>
    </source>
</evidence>
<dbReference type="PANTHER" id="PTHR35936">
    <property type="entry name" value="MEMBRANE-BOUND LYTIC MUREIN TRANSGLYCOSYLASE F"/>
    <property type="match status" value="1"/>
</dbReference>
<dbReference type="PANTHER" id="PTHR35936:SF17">
    <property type="entry name" value="ARGININE-BINDING EXTRACELLULAR PROTEIN ARTP"/>
    <property type="match status" value="1"/>
</dbReference>
<evidence type="ECO:0000313" key="3">
    <source>
        <dbReference type="EMBL" id="MEQ0559779.1"/>
    </source>
</evidence>